<evidence type="ECO:0000313" key="2">
    <source>
        <dbReference type="Proteomes" id="UP000004471"/>
    </source>
</evidence>
<dbReference type="Proteomes" id="UP000004471">
    <property type="component" value="Unassembled WGS sequence"/>
</dbReference>
<name>F3FSX0_PSESX</name>
<organism evidence="1 2">
    <name type="scientific">Pseudomonas syringae pv. japonica str. M301072</name>
    <dbReference type="NCBI Taxonomy" id="629262"/>
    <lineage>
        <taxon>Bacteria</taxon>
        <taxon>Pseudomonadati</taxon>
        <taxon>Pseudomonadota</taxon>
        <taxon>Gammaproteobacteria</taxon>
        <taxon>Pseudomonadales</taxon>
        <taxon>Pseudomonadaceae</taxon>
        <taxon>Pseudomonas</taxon>
        <taxon>Pseudomonas syringae</taxon>
    </lineage>
</organism>
<dbReference type="AlphaFoldDB" id="F3FSX0"/>
<protein>
    <submittedName>
        <fullName evidence="1">Uncharacterized protein</fullName>
    </submittedName>
</protein>
<evidence type="ECO:0000313" key="1">
    <source>
        <dbReference type="EMBL" id="EGH33312.1"/>
    </source>
</evidence>
<proteinExistence type="predicted"/>
<dbReference type="EMBL" id="AEAH01001568">
    <property type="protein sequence ID" value="EGH33312.1"/>
    <property type="molecule type" value="Genomic_DNA"/>
</dbReference>
<gene>
    <name evidence="1" type="ORF">PSYJA_32071</name>
</gene>
<dbReference type="HOGENOM" id="CLU_3226594_0_0_6"/>
<reference evidence="1 2" key="1">
    <citation type="journal article" date="2011" name="PLoS Pathog.">
        <title>Dynamic evolution of pathogenicity revealed by sequencing and comparative genomics of 19 Pseudomonas syringae isolates.</title>
        <authorList>
            <person name="Baltrus D.A."/>
            <person name="Nishimura M.T."/>
            <person name="Romanchuk A."/>
            <person name="Chang J.H."/>
            <person name="Mukhtar M.S."/>
            <person name="Cherkis K."/>
            <person name="Roach J."/>
            <person name="Grant S.R."/>
            <person name="Jones C.D."/>
            <person name="Dangl J.L."/>
        </authorList>
    </citation>
    <scope>NUCLEOTIDE SEQUENCE [LARGE SCALE GENOMIC DNA]</scope>
    <source>
        <strain evidence="2">M301072PT</strain>
    </source>
</reference>
<comment type="caution">
    <text evidence="1">The sequence shown here is derived from an EMBL/GenBank/DDBJ whole genome shotgun (WGS) entry which is preliminary data.</text>
</comment>
<sequence length="44" mass="4923">MRLAFSNLNARLLAAWVRSAANRHHAVACIRRQGPLELLEELPG</sequence>
<feature type="non-terminal residue" evidence="1">
    <location>
        <position position="44"/>
    </location>
</feature>
<accession>F3FSX0</accession>